<sequence length="453" mass="49697">MEAKIMNVASSMHYTLSSSYKMFWLLLFLYIPNRSNQVGIVGNPLAHARPCDDNTNVTASFESGLPPGEENQYYLNIRAKIQKHSQINLKFDSDATVTLSDPMKARITTFRNGGVFNVRFFKGSPNLNINVRGPATGTIPYVQSIVLDNDEICAKPKFGYFDSLIQGIKDTAEISLTVPADESCGRRKVVHTELIVHGQPTKSGDWPWHVALFRVEGTFVKYICGGTLLSKTIVLTAAHCASIRGNAVIPKSLSVVLGKHNLIGGDVAPQEREVFEIILHKDFDPKSLNNDIALLKLKSEALFDDYVQPACLWQSSLTKKLPSGGIYGSVVGWGFDHQDILSTTLQQISIPIVSEATCLKSNPVFFHNKLNTNKFCAGFANGTSACNGDSGGGLVIFVPDVPGAKSQESGAWHVRGVVSTTVSRTDAPICDPNQYTLFTDVTKYRKWILSYLD</sequence>
<dbReference type="InterPro" id="IPR043504">
    <property type="entry name" value="Peptidase_S1_PA_chymotrypsin"/>
</dbReference>
<dbReference type="InterPro" id="IPR001314">
    <property type="entry name" value="Peptidase_S1A"/>
</dbReference>
<keyword evidence="7" id="KW-0865">Zymogen</keyword>
<feature type="domain" description="Peptidase S1" evidence="9">
    <location>
        <begin position="195"/>
        <end position="453"/>
    </location>
</feature>
<evidence type="ECO:0000256" key="5">
    <source>
        <dbReference type="ARBA" id="ARBA00022801"/>
    </source>
</evidence>
<dbReference type="AlphaFoldDB" id="A0A835GG33"/>
<reference evidence="10" key="1">
    <citation type="submission" date="2020-08" db="EMBL/GenBank/DDBJ databases">
        <title>Spodoptera exigua strain:BAW_Kor-Di-RS1 Genome sequencing and assembly.</title>
        <authorList>
            <person name="Kim J."/>
            <person name="Nam H.Y."/>
            <person name="Kwon M."/>
            <person name="Choi J.H."/>
            <person name="Cho S.R."/>
            <person name="Kim G.-H."/>
        </authorList>
    </citation>
    <scope>NUCLEOTIDE SEQUENCE</scope>
    <source>
        <strain evidence="10">BAW_Kor-Di-RS1</strain>
        <tissue evidence="10">Whole-body</tissue>
    </source>
</reference>
<dbReference type="GO" id="GO:0005576">
    <property type="term" value="C:extracellular region"/>
    <property type="evidence" value="ECO:0007669"/>
    <property type="project" value="UniProtKB-SubCell"/>
</dbReference>
<dbReference type="CDD" id="cd00190">
    <property type="entry name" value="Tryp_SPc"/>
    <property type="match status" value="1"/>
</dbReference>
<organism evidence="10 11">
    <name type="scientific">Spodoptera exigua</name>
    <name type="common">Beet armyworm</name>
    <name type="synonym">Noctua fulgens</name>
    <dbReference type="NCBI Taxonomy" id="7107"/>
    <lineage>
        <taxon>Eukaryota</taxon>
        <taxon>Metazoa</taxon>
        <taxon>Ecdysozoa</taxon>
        <taxon>Arthropoda</taxon>
        <taxon>Hexapoda</taxon>
        <taxon>Insecta</taxon>
        <taxon>Pterygota</taxon>
        <taxon>Neoptera</taxon>
        <taxon>Endopterygota</taxon>
        <taxon>Lepidoptera</taxon>
        <taxon>Glossata</taxon>
        <taxon>Ditrysia</taxon>
        <taxon>Noctuoidea</taxon>
        <taxon>Noctuidae</taxon>
        <taxon>Amphipyrinae</taxon>
        <taxon>Spodoptera</taxon>
    </lineage>
</organism>
<comment type="subcellular location">
    <subcellularLocation>
        <location evidence="1">Secreted</location>
    </subcellularLocation>
</comment>
<dbReference type="PROSITE" id="PS50240">
    <property type="entry name" value="TRYPSIN_DOM"/>
    <property type="match status" value="1"/>
</dbReference>
<keyword evidence="5" id="KW-0378">Hydrolase</keyword>
<keyword evidence="11" id="KW-1185">Reference proteome</keyword>
<evidence type="ECO:0000256" key="1">
    <source>
        <dbReference type="ARBA" id="ARBA00004613"/>
    </source>
</evidence>
<dbReference type="SUPFAM" id="SSF50494">
    <property type="entry name" value="Trypsin-like serine proteases"/>
    <property type="match status" value="1"/>
</dbReference>
<dbReference type="InterPro" id="IPR009003">
    <property type="entry name" value="Peptidase_S1_PA"/>
</dbReference>
<dbReference type="Gene3D" id="2.40.10.10">
    <property type="entry name" value="Trypsin-like serine proteases"/>
    <property type="match status" value="1"/>
</dbReference>
<dbReference type="EMBL" id="JACKWZ010000103">
    <property type="protein sequence ID" value="KAF9415745.1"/>
    <property type="molecule type" value="Genomic_DNA"/>
</dbReference>
<dbReference type="PANTHER" id="PTHR24260">
    <property type="match status" value="1"/>
</dbReference>
<dbReference type="PANTHER" id="PTHR24260:SF136">
    <property type="entry name" value="GH08193P-RELATED"/>
    <property type="match status" value="1"/>
</dbReference>
<dbReference type="PROSITE" id="PS00134">
    <property type="entry name" value="TRYPSIN_HIS"/>
    <property type="match status" value="1"/>
</dbReference>
<dbReference type="GO" id="GO:0004252">
    <property type="term" value="F:serine-type endopeptidase activity"/>
    <property type="evidence" value="ECO:0007669"/>
    <property type="project" value="InterPro"/>
</dbReference>
<keyword evidence="6" id="KW-0720">Serine protease</keyword>
<evidence type="ECO:0000256" key="3">
    <source>
        <dbReference type="ARBA" id="ARBA00022670"/>
    </source>
</evidence>
<dbReference type="InterPro" id="IPR051333">
    <property type="entry name" value="CLIP_Serine_Protease"/>
</dbReference>
<evidence type="ECO:0000256" key="2">
    <source>
        <dbReference type="ARBA" id="ARBA00022525"/>
    </source>
</evidence>
<dbReference type="InterPro" id="IPR001254">
    <property type="entry name" value="Trypsin_dom"/>
</dbReference>
<evidence type="ECO:0000313" key="11">
    <source>
        <dbReference type="Proteomes" id="UP000648187"/>
    </source>
</evidence>
<evidence type="ECO:0000313" key="10">
    <source>
        <dbReference type="EMBL" id="KAF9415745.1"/>
    </source>
</evidence>
<keyword evidence="4" id="KW-0732">Signal</keyword>
<keyword evidence="3" id="KW-0645">Protease</keyword>
<evidence type="ECO:0000256" key="6">
    <source>
        <dbReference type="ARBA" id="ARBA00022825"/>
    </source>
</evidence>
<evidence type="ECO:0000256" key="7">
    <source>
        <dbReference type="ARBA" id="ARBA00023145"/>
    </source>
</evidence>
<accession>A0A835GG33</accession>
<evidence type="ECO:0000256" key="4">
    <source>
        <dbReference type="ARBA" id="ARBA00022729"/>
    </source>
</evidence>
<dbReference type="Proteomes" id="UP000648187">
    <property type="component" value="Unassembled WGS sequence"/>
</dbReference>
<keyword evidence="2" id="KW-0964">Secreted</keyword>
<dbReference type="SMART" id="SM00020">
    <property type="entry name" value="Tryp_SPc"/>
    <property type="match status" value="1"/>
</dbReference>
<dbReference type="GO" id="GO:0006508">
    <property type="term" value="P:proteolysis"/>
    <property type="evidence" value="ECO:0007669"/>
    <property type="project" value="UniProtKB-KW"/>
</dbReference>
<keyword evidence="8" id="KW-1015">Disulfide bond</keyword>
<dbReference type="InterPro" id="IPR018114">
    <property type="entry name" value="TRYPSIN_HIS"/>
</dbReference>
<name>A0A835GG33_SPOEX</name>
<protein>
    <recommendedName>
        <fullName evidence="9">Peptidase S1 domain-containing protein</fullName>
    </recommendedName>
</protein>
<dbReference type="FunFam" id="2.40.10.10:FF:000146">
    <property type="entry name" value="Serine protease 53"/>
    <property type="match status" value="1"/>
</dbReference>
<comment type="caution">
    <text evidence="10">The sequence shown here is derived from an EMBL/GenBank/DDBJ whole genome shotgun (WGS) entry which is preliminary data.</text>
</comment>
<evidence type="ECO:0000259" key="9">
    <source>
        <dbReference type="PROSITE" id="PS50240"/>
    </source>
</evidence>
<evidence type="ECO:0000256" key="8">
    <source>
        <dbReference type="ARBA" id="ARBA00023157"/>
    </source>
</evidence>
<proteinExistence type="predicted"/>
<gene>
    <name evidence="10" type="ORF">HW555_006715</name>
</gene>
<dbReference type="PRINTS" id="PR00722">
    <property type="entry name" value="CHYMOTRYPSIN"/>
</dbReference>
<dbReference type="Pfam" id="PF00089">
    <property type="entry name" value="Trypsin"/>
    <property type="match status" value="1"/>
</dbReference>